<dbReference type="OrthoDB" id="1894389at2759"/>
<evidence type="ECO:0000259" key="3">
    <source>
        <dbReference type="Pfam" id="PF03168"/>
    </source>
</evidence>
<dbReference type="InterPro" id="IPR004864">
    <property type="entry name" value="LEA_2"/>
</dbReference>
<feature type="coiled-coil region" evidence="1">
    <location>
        <begin position="4"/>
        <end position="31"/>
    </location>
</feature>
<dbReference type="Gene3D" id="2.60.40.1820">
    <property type="match status" value="1"/>
</dbReference>
<comment type="caution">
    <text evidence="4">The sequence shown here is derived from an EMBL/GenBank/DDBJ whole genome shotgun (WGS) entry which is preliminary data.</text>
</comment>
<dbReference type="Pfam" id="PF03168">
    <property type="entry name" value="LEA_2"/>
    <property type="match status" value="1"/>
</dbReference>
<dbReference type="Gramene" id="PRQ58301">
    <property type="protein sequence ID" value="PRQ58301"/>
    <property type="gene ID" value="RchiOBHm_Chr1g0357801"/>
</dbReference>
<sequence>MAEKKDHHQRLNQLNGSRRELEAEEEEFQILSPKAITRGRRRLKYCGIAIAVVLLQVVVLGVLCLTLFRFKDPNIKLDSATVENLSVGLTSTPSTINMTVNQVILVKNQNWGGLKYDESAVVFSYGDVTVGQGTISKGSIKMRKSKKVTVVAEVKIEGIGSEINSVLGLKSYTKISGKVNMVGVVKKRRSGEMDCSLSISLATQRIEDFNCH</sequence>
<evidence type="ECO:0000313" key="4">
    <source>
        <dbReference type="EMBL" id="PRQ58301.1"/>
    </source>
</evidence>
<keyword evidence="5" id="KW-1185">Reference proteome</keyword>
<evidence type="ECO:0000256" key="1">
    <source>
        <dbReference type="SAM" id="Coils"/>
    </source>
</evidence>
<dbReference type="Proteomes" id="UP000238479">
    <property type="component" value="Chromosome 1"/>
</dbReference>
<evidence type="ECO:0000256" key="2">
    <source>
        <dbReference type="SAM" id="Phobius"/>
    </source>
</evidence>
<protein>
    <submittedName>
        <fullName evidence="4">Putative Late embryogenesis abundant protein, LEA-14</fullName>
    </submittedName>
</protein>
<proteinExistence type="predicted"/>
<dbReference type="SUPFAM" id="SSF117070">
    <property type="entry name" value="LEA14-like"/>
    <property type="match status" value="1"/>
</dbReference>
<dbReference type="InterPro" id="IPR055301">
    <property type="entry name" value="Lea14-like_2"/>
</dbReference>
<gene>
    <name evidence="4" type="ORF">RchiOBHm_Chr1g0357801</name>
</gene>
<dbReference type="AlphaFoldDB" id="A0A2P6SHZ5"/>
<dbReference type="EMBL" id="PDCK01000039">
    <property type="protein sequence ID" value="PRQ58301.1"/>
    <property type="molecule type" value="Genomic_DNA"/>
</dbReference>
<keyword evidence="2" id="KW-0812">Transmembrane</keyword>
<feature type="transmembrane region" description="Helical" evidence="2">
    <location>
        <begin position="45"/>
        <end position="68"/>
    </location>
</feature>
<dbReference type="OMA" id="YESMRFG"/>
<keyword evidence="2" id="KW-0472">Membrane</keyword>
<dbReference type="PANTHER" id="PTHR31852">
    <property type="entry name" value="LATE EMBRYOGENESIS ABUNDANT (LEA) HYDROXYPROLINE-RICH GLYCOPROTEIN FAMILY"/>
    <property type="match status" value="1"/>
</dbReference>
<accession>A0A2P6SHZ5</accession>
<reference evidence="4 5" key="1">
    <citation type="journal article" date="2018" name="Nat. Genet.">
        <title>The Rosa genome provides new insights in the design of modern roses.</title>
        <authorList>
            <person name="Bendahmane M."/>
        </authorList>
    </citation>
    <scope>NUCLEOTIDE SEQUENCE [LARGE SCALE GENOMIC DNA]</scope>
    <source>
        <strain evidence="5">cv. Old Blush</strain>
    </source>
</reference>
<name>A0A2P6SHZ5_ROSCH</name>
<keyword evidence="2" id="KW-1133">Transmembrane helix</keyword>
<feature type="domain" description="Late embryogenesis abundant protein LEA-2 subgroup" evidence="3">
    <location>
        <begin position="104"/>
        <end position="195"/>
    </location>
</feature>
<organism evidence="4 5">
    <name type="scientific">Rosa chinensis</name>
    <name type="common">China rose</name>
    <dbReference type="NCBI Taxonomy" id="74649"/>
    <lineage>
        <taxon>Eukaryota</taxon>
        <taxon>Viridiplantae</taxon>
        <taxon>Streptophyta</taxon>
        <taxon>Embryophyta</taxon>
        <taxon>Tracheophyta</taxon>
        <taxon>Spermatophyta</taxon>
        <taxon>Magnoliopsida</taxon>
        <taxon>eudicotyledons</taxon>
        <taxon>Gunneridae</taxon>
        <taxon>Pentapetalae</taxon>
        <taxon>rosids</taxon>
        <taxon>fabids</taxon>
        <taxon>Rosales</taxon>
        <taxon>Rosaceae</taxon>
        <taxon>Rosoideae</taxon>
        <taxon>Rosoideae incertae sedis</taxon>
        <taxon>Rosa</taxon>
    </lineage>
</organism>
<evidence type="ECO:0000313" key="5">
    <source>
        <dbReference type="Proteomes" id="UP000238479"/>
    </source>
</evidence>
<keyword evidence="1" id="KW-0175">Coiled coil</keyword>
<dbReference type="STRING" id="74649.A0A2P6SHZ5"/>